<proteinExistence type="predicted"/>
<feature type="compositionally biased region" description="Basic residues" evidence="3">
    <location>
        <begin position="247"/>
        <end position="256"/>
    </location>
</feature>
<feature type="domain" description="CCHC-type" evidence="5">
    <location>
        <begin position="156"/>
        <end position="172"/>
    </location>
</feature>
<keyword evidence="1" id="KW-0479">Metal-binding</keyword>
<evidence type="ECO:0000256" key="1">
    <source>
        <dbReference type="PROSITE-ProRule" id="PRU00047"/>
    </source>
</evidence>
<dbReference type="GO" id="GO:0008270">
    <property type="term" value="F:zinc ion binding"/>
    <property type="evidence" value="ECO:0007669"/>
    <property type="project" value="UniProtKB-KW"/>
</dbReference>
<feature type="compositionally biased region" description="Low complexity" evidence="3">
    <location>
        <begin position="23"/>
        <end position="33"/>
    </location>
</feature>
<dbReference type="GO" id="GO:0032502">
    <property type="term" value="P:developmental process"/>
    <property type="evidence" value="ECO:0007669"/>
    <property type="project" value="EnsemblPlants"/>
</dbReference>
<dbReference type="Pfam" id="PF00098">
    <property type="entry name" value="zf-CCHC"/>
    <property type="match status" value="1"/>
</dbReference>
<protein>
    <submittedName>
        <fullName evidence="6">Uncharacterized protein</fullName>
    </submittedName>
</protein>
<sequence length="267" mass="28317">MSRRRRGGSDSDGDDDSFLYRYPLPSADASSSAPGGGGGKPRGGGRGGGGGSGGLAPSKSTVYVSNLDFSLTNSDLHLLFSRFGRVARVTVLKDRDSRRSRGVAFVLFVRREDAAAAAAEMHGKVLNGRTLSASIASDNGRAAEFIRRRVYRDKSRCYECGEEGHLSYECPRNQLGPRERPAPSKKSRRGGGGGGGGGGRGGGGVAWHSDDDEEAAATAFEDDRWASVVDTRGEEEKSAGKDAGKAKAARKEKRKGYFSDESDEEDD</sequence>
<dbReference type="PANTHER" id="PTHR46259">
    <property type="entry name" value="ZINC FINGER CCHC-TYPE AND RNA-BINDING MOTIF-CONTAINING PROTEIN 1"/>
    <property type="match status" value="1"/>
</dbReference>
<dbReference type="SUPFAM" id="SSF54928">
    <property type="entry name" value="RNA-binding domain, RBD"/>
    <property type="match status" value="1"/>
</dbReference>
<dbReference type="Gene3D" id="4.10.60.10">
    <property type="entry name" value="Zinc finger, CCHC-type"/>
    <property type="match status" value="1"/>
</dbReference>
<dbReference type="GO" id="GO:0051302">
    <property type="term" value="P:regulation of cell division"/>
    <property type="evidence" value="ECO:0007669"/>
    <property type="project" value="EnsemblPlants"/>
</dbReference>
<evidence type="ECO:0000256" key="2">
    <source>
        <dbReference type="PROSITE-ProRule" id="PRU00176"/>
    </source>
</evidence>
<dbReference type="InterPro" id="IPR044598">
    <property type="entry name" value="ZCRB1"/>
</dbReference>
<name>A0A2T7EVI1_9POAL</name>
<dbReference type="EMBL" id="CM009750">
    <property type="protein sequence ID" value="PUZ71834.1"/>
    <property type="molecule type" value="Genomic_DNA"/>
</dbReference>
<feature type="domain" description="RRM" evidence="4">
    <location>
        <begin position="60"/>
        <end position="138"/>
    </location>
</feature>
<dbReference type="PROSITE" id="PS50158">
    <property type="entry name" value="ZF_CCHC"/>
    <property type="match status" value="1"/>
</dbReference>
<keyword evidence="1" id="KW-0863">Zinc-finger</keyword>
<evidence type="ECO:0000313" key="6">
    <source>
        <dbReference type="EMBL" id="PUZ71834.1"/>
    </source>
</evidence>
<feature type="compositionally biased region" description="Gly residues" evidence="3">
    <location>
        <begin position="34"/>
        <end position="54"/>
    </location>
</feature>
<dbReference type="PANTHER" id="PTHR46259:SF1">
    <property type="entry name" value="ZINC FINGER CCHC-TYPE AND RNA-BINDING MOTIF-CONTAINING PROTEIN 1"/>
    <property type="match status" value="1"/>
</dbReference>
<dbReference type="FunFam" id="3.30.70.330:FF:001144">
    <property type="entry name" value="U11/U12 small nuclear ribonucleoprotein 31 kDa protein"/>
    <property type="match status" value="1"/>
</dbReference>
<dbReference type="Gene3D" id="3.30.70.330">
    <property type="match status" value="1"/>
</dbReference>
<dbReference type="GO" id="GO:0000398">
    <property type="term" value="P:mRNA splicing, via spliceosome"/>
    <property type="evidence" value="ECO:0007669"/>
    <property type="project" value="EnsemblPlants"/>
</dbReference>
<dbReference type="SMART" id="SM00360">
    <property type="entry name" value="RRM"/>
    <property type="match status" value="1"/>
</dbReference>
<dbReference type="SMART" id="SM00361">
    <property type="entry name" value="RRM_1"/>
    <property type="match status" value="1"/>
</dbReference>
<dbReference type="OrthoDB" id="267048at2759"/>
<dbReference type="InterPro" id="IPR036875">
    <property type="entry name" value="Znf_CCHC_sf"/>
</dbReference>
<dbReference type="Pfam" id="PF00076">
    <property type="entry name" value="RRM_1"/>
    <property type="match status" value="1"/>
</dbReference>
<dbReference type="InterPro" id="IPR003954">
    <property type="entry name" value="RRM_euk-type"/>
</dbReference>
<evidence type="ECO:0000313" key="7">
    <source>
        <dbReference type="Proteomes" id="UP000244336"/>
    </source>
</evidence>
<reference evidence="6 7" key="1">
    <citation type="submission" date="2018-04" db="EMBL/GenBank/DDBJ databases">
        <title>WGS assembly of Panicum hallii var. hallii HAL2.</title>
        <authorList>
            <person name="Lovell J."/>
            <person name="Jenkins J."/>
            <person name="Lowry D."/>
            <person name="Mamidi S."/>
            <person name="Sreedasyam A."/>
            <person name="Weng X."/>
            <person name="Barry K."/>
            <person name="Bonette J."/>
            <person name="Campitelli B."/>
            <person name="Daum C."/>
            <person name="Gordon S."/>
            <person name="Gould B."/>
            <person name="Lipzen A."/>
            <person name="MacQueen A."/>
            <person name="Palacio-Mejia J."/>
            <person name="Plott C."/>
            <person name="Shakirov E."/>
            <person name="Shu S."/>
            <person name="Yoshinaga Y."/>
            <person name="Zane M."/>
            <person name="Rokhsar D."/>
            <person name="Grimwood J."/>
            <person name="Schmutz J."/>
            <person name="Juenger T."/>
        </authorList>
    </citation>
    <scope>NUCLEOTIDE SEQUENCE [LARGE SCALE GENOMIC DNA]</scope>
    <source>
        <strain evidence="7">cv. HAL2</strain>
    </source>
</reference>
<dbReference type="InterPro" id="IPR012677">
    <property type="entry name" value="Nucleotide-bd_a/b_plait_sf"/>
</dbReference>
<dbReference type="GO" id="GO:0005689">
    <property type="term" value="C:U12-type spliceosomal complex"/>
    <property type="evidence" value="ECO:0007669"/>
    <property type="project" value="InterPro"/>
</dbReference>
<feature type="compositionally biased region" description="Gly residues" evidence="3">
    <location>
        <begin position="190"/>
        <end position="205"/>
    </location>
</feature>
<evidence type="ECO:0000256" key="3">
    <source>
        <dbReference type="SAM" id="MobiDB-lite"/>
    </source>
</evidence>
<dbReference type="InterPro" id="IPR035979">
    <property type="entry name" value="RBD_domain_sf"/>
</dbReference>
<dbReference type="STRING" id="1504633.A0A2T7EVI1"/>
<dbReference type="InterPro" id="IPR001878">
    <property type="entry name" value="Znf_CCHC"/>
</dbReference>
<dbReference type="AlphaFoldDB" id="A0A2T7EVI1"/>
<dbReference type="FunFam" id="4.10.60.10:FF:000025">
    <property type="entry name" value="U11/U12 small nuclear ribonucleoprotein 31 kDa protein-like"/>
    <property type="match status" value="1"/>
</dbReference>
<dbReference type="PROSITE" id="PS50102">
    <property type="entry name" value="RRM"/>
    <property type="match status" value="1"/>
</dbReference>
<keyword evidence="2" id="KW-0694">RNA-binding</keyword>
<dbReference type="Proteomes" id="UP000244336">
    <property type="component" value="Chromosome 2"/>
</dbReference>
<dbReference type="GO" id="GO:0003723">
    <property type="term" value="F:RNA binding"/>
    <property type="evidence" value="ECO:0007669"/>
    <property type="project" value="UniProtKB-UniRule"/>
</dbReference>
<keyword evidence="7" id="KW-1185">Reference proteome</keyword>
<dbReference type="InterPro" id="IPR000504">
    <property type="entry name" value="RRM_dom"/>
</dbReference>
<accession>A0A2T7EVI1</accession>
<dbReference type="SMART" id="SM00343">
    <property type="entry name" value="ZnF_C2HC"/>
    <property type="match status" value="1"/>
</dbReference>
<gene>
    <name evidence="6" type="ORF">GQ55_2G346200</name>
</gene>
<dbReference type="SUPFAM" id="SSF57756">
    <property type="entry name" value="Retrovirus zinc finger-like domains"/>
    <property type="match status" value="1"/>
</dbReference>
<evidence type="ECO:0000259" key="5">
    <source>
        <dbReference type="PROSITE" id="PS50158"/>
    </source>
</evidence>
<feature type="compositionally biased region" description="Basic and acidic residues" evidence="3">
    <location>
        <begin position="221"/>
        <end position="245"/>
    </location>
</feature>
<feature type="region of interest" description="Disordered" evidence="3">
    <location>
        <begin position="1"/>
        <end position="54"/>
    </location>
</feature>
<organism evidence="6 7">
    <name type="scientific">Panicum hallii var. hallii</name>
    <dbReference type="NCBI Taxonomy" id="1504633"/>
    <lineage>
        <taxon>Eukaryota</taxon>
        <taxon>Viridiplantae</taxon>
        <taxon>Streptophyta</taxon>
        <taxon>Embryophyta</taxon>
        <taxon>Tracheophyta</taxon>
        <taxon>Spermatophyta</taxon>
        <taxon>Magnoliopsida</taxon>
        <taxon>Liliopsida</taxon>
        <taxon>Poales</taxon>
        <taxon>Poaceae</taxon>
        <taxon>PACMAD clade</taxon>
        <taxon>Panicoideae</taxon>
        <taxon>Panicodae</taxon>
        <taxon>Paniceae</taxon>
        <taxon>Panicinae</taxon>
        <taxon>Panicum</taxon>
        <taxon>Panicum sect. Panicum</taxon>
    </lineage>
</organism>
<evidence type="ECO:0000259" key="4">
    <source>
        <dbReference type="PROSITE" id="PS50102"/>
    </source>
</evidence>
<dbReference type="Gramene" id="PUZ71834">
    <property type="protein sequence ID" value="PUZ71834"/>
    <property type="gene ID" value="GQ55_2G346200"/>
</dbReference>
<keyword evidence="1" id="KW-0862">Zinc</keyword>
<feature type="region of interest" description="Disordered" evidence="3">
    <location>
        <begin position="168"/>
        <end position="267"/>
    </location>
</feature>